<dbReference type="EMBL" id="CACVKT020008672">
    <property type="protein sequence ID" value="CAC5416666.1"/>
    <property type="molecule type" value="Genomic_DNA"/>
</dbReference>
<feature type="compositionally biased region" description="Basic and acidic residues" evidence="1">
    <location>
        <begin position="70"/>
        <end position="82"/>
    </location>
</feature>
<name>A0A6J8E9D4_MYTCO</name>
<dbReference type="OrthoDB" id="6158093at2759"/>
<proteinExistence type="predicted"/>
<organism evidence="2 3">
    <name type="scientific">Mytilus coruscus</name>
    <name type="common">Sea mussel</name>
    <dbReference type="NCBI Taxonomy" id="42192"/>
    <lineage>
        <taxon>Eukaryota</taxon>
        <taxon>Metazoa</taxon>
        <taxon>Spiralia</taxon>
        <taxon>Lophotrochozoa</taxon>
        <taxon>Mollusca</taxon>
        <taxon>Bivalvia</taxon>
        <taxon>Autobranchia</taxon>
        <taxon>Pteriomorphia</taxon>
        <taxon>Mytilida</taxon>
        <taxon>Mytiloidea</taxon>
        <taxon>Mytilidae</taxon>
        <taxon>Mytilinae</taxon>
        <taxon>Mytilus</taxon>
    </lineage>
</organism>
<dbReference type="AlphaFoldDB" id="A0A6J8E9D4"/>
<feature type="compositionally biased region" description="Basic and acidic residues" evidence="1">
    <location>
        <begin position="200"/>
        <end position="246"/>
    </location>
</feature>
<gene>
    <name evidence="2" type="ORF">MCOR_49261</name>
</gene>
<protein>
    <submittedName>
        <fullName evidence="2">Uncharacterized protein</fullName>
    </submittedName>
</protein>
<sequence length="360" mass="42912">MPRRKNWRTAEAKRGVKNPKKQRLTDLTGDTGPLNSTKFDLDMGDTDTLNNSNSNNMGDTDLLSNANNNERQRECATKKEARKNKDFKKENLLLKEKLERMKIIKGLKHKIERQKELVAKREARKNKDFNKRELAAKREVRKDKNYRRAEAESKKSQRDNSDLRQIEKRQKNLLLKERLERMKISKENLLLKRESRKNDDFKRNETEKKKIARQDEDYRKHESERDFHRKQEYRSHPENLENERLKKQSSRQKNLDIDRCYDKTVKSAKRKNIDFTDHEKDLKKRIQVQPTINSLPHTLEKSGTISVKLKKSWNSKKCDFSENVRPFAVICALHYLMRTSDLYKSSGIEINEDWITEIAK</sequence>
<evidence type="ECO:0000256" key="1">
    <source>
        <dbReference type="SAM" id="MobiDB-lite"/>
    </source>
</evidence>
<reference evidence="2 3" key="1">
    <citation type="submission" date="2020-06" db="EMBL/GenBank/DDBJ databases">
        <authorList>
            <person name="Li R."/>
            <person name="Bekaert M."/>
        </authorList>
    </citation>
    <scope>NUCLEOTIDE SEQUENCE [LARGE SCALE GENOMIC DNA]</scope>
    <source>
        <strain evidence="3">wild</strain>
    </source>
</reference>
<evidence type="ECO:0000313" key="3">
    <source>
        <dbReference type="Proteomes" id="UP000507470"/>
    </source>
</evidence>
<feature type="region of interest" description="Disordered" evidence="1">
    <location>
        <begin position="1"/>
        <end position="82"/>
    </location>
</feature>
<feature type="region of interest" description="Disordered" evidence="1">
    <location>
        <begin position="200"/>
        <end position="252"/>
    </location>
</feature>
<feature type="region of interest" description="Disordered" evidence="1">
    <location>
        <begin position="122"/>
        <end position="165"/>
    </location>
</feature>
<keyword evidence="3" id="KW-1185">Reference proteome</keyword>
<accession>A0A6J8E9D4</accession>
<evidence type="ECO:0000313" key="2">
    <source>
        <dbReference type="EMBL" id="CAC5416666.1"/>
    </source>
</evidence>
<dbReference type="Proteomes" id="UP000507470">
    <property type="component" value="Unassembled WGS sequence"/>
</dbReference>